<reference evidence="2" key="1">
    <citation type="journal article" date="2019" name="bioRxiv">
        <title>Genomics, evolutionary history and diagnostics of the Alternaria alternata species group including apple and Asian pear pathotypes.</title>
        <authorList>
            <person name="Armitage A.D."/>
            <person name="Cockerton H.M."/>
            <person name="Sreenivasaprasad S."/>
            <person name="Woodhall J.W."/>
            <person name="Lane C.R."/>
            <person name="Harrison R.J."/>
            <person name="Clarkson J.P."/>
        </authorList>
    </citation>
    <scope>NUCLEOTIDE SEQUENCE [LARGE SCALE GENOMIC DNA]</scope>
    <source>
        <strain evidence="2">FERA 1082</strain>
    </source>
</reference>
<gene>
    <name evidence="1" type="ORF">AA0114_g2673</name>
</gene>
<accession>A0A4Q4MS04</accession>
<name>A0A4Q4MS04_9PLEO</name>
<dbReference type="Proteomes" id="UP000292402">
    <property type="component" value="Unassembled WGS sequence"/>
</dbReference>
<evidence type="ECO:0000313" key="2">
    <source>
        <dbReference type="Proteomes" id="UP000292402"/>
    </source>
</evidence>
<organism evidence="1 2">
    <name type="scientific">Alternaria tenuissima</name>
    <dbReference type="NCBI Taxonomy" id="119927"/>
    <lineage>
        <taxon>Eukaryota</taxon>
        <taxon>Fungi</taxon>
        <taxon>Dikarya</taxon>
        <taxon>Ascomycota</taxon>
        <taxon>Pezizomycotina</taxon>
        <taxon>Dothideomycetes</taxon>
        <taxon>Pleosporomycetidae</taxon>
        <taxon>Pleosporales</taxon>
        <taxon>Pleosporineae</taxon>
        <taxon>Pleosporaceae</taxon>
        <taxon>Alternaria</taxon>
        <taxon>Alternaria sect. Alternaria</taxon>
        <taxon>Alternaria alternata complex</taxon>
    </lineage>
</organism>
<protein>
    <submittedName>
        <fullName evidence="1">Uncharacterized protein</fullName>
    </submittedName>
</protein>
<dbReference type="AlphaFoldDB" id="A0A4Q4MS04"/>
<evidence type="ECO:0000313" key="1">
    <source>
        <dbReference type="EMBL" id="RYN57311.1"/>
    </source>
</evidence>
<comment type="caution">
    <text evidence="1">The sequence shown here is derived from an EMBL/GenBank/DDBJ whole genome shotgun (WGS) entry which is preliminary data.</text>
</comment>
<sequence length="88" mass="10111">MYGQYLKNTEFLKSYCRGSQLIADTLEVVIAQLAATTDLDTRLNVAQMFPLVVEEVAVAGTDFPRRLRRFSELLRQYMDSLDDDDDED</sequence>
<proteinExistence type="predicted"/>
<dbReference type="EMBL" id="PDXA01000006">
    <property type="protein sequence ID" value="RYN57311.1"/>
    <property type="molecule type" value="Genomic_DNA"/>
</dbReference>